<protein>
    <submittedName>
        <fullName evidence="7">Alkaline phosphatase</fullName>
        <ecNumber evidence="7">3.1.3.1</ecNumber>
    </submittedName>
</protein>
<comment type="cofactor">
    <cofactor evidence="3">
        <name>Zn(2+)</name>
        <dbReference type="ChEBI" id="CHEBI:29105"/>
    </cofactor>
    <text evidence="3">Binds 2 Zn(2+) ions.</text>
</comment>
<accession>A0A841L3L5</accession>
<feature type="binding site" evidence="3">
    <location>
        <position position="371"/>
    </location>
    <ligand>
        <name>Zn(2+)</name>
        <dbReference type="ChEBI" id="CHEBI:29105"/>
        <label>2</label>
    </ligand>
</feature>
<dbReference type="InterPro" id="IPR001952">
    <property type="entry name" value="Alkaline_phosphatase"/>
</dbReference>
<feature type="region of interest" description="Disordered" evidence="5">
    <location>
        <begin position="434"/>
        <end position="458"/>
    </location>
</feature>
<dbReference type="InterPro" id="IPR017850">
    <property type="entry name" value="Alkaline_phosphatase_core_sf"/>
</dbReference>
<feature type="binding site" evidence="3">
    <location>
        <position position="334"/>
    </location>
    <ligand>
        <name>Zn(2+)</name>
        <dbReference type="ChEBI" id="CHEBI:29105"/>
        <label>2</label>
    </ligand>
</feature>
<feature type="binding site" evidence="3">
    <location>
        <position position="60"/>
    </location>
    <ligand>
        <name>Mg(2+)</name>
        <dbReference type="ChEBI" id="CHEBI:18420"/>
    </ligand>
</feature>
<dbReference type="Gene3D" id="3.40.720.10">
    <property type="entry name" value="Alkaline Phosphatase, subunit A"/>
    <property type="match status" value="1"/>
</dbReference>
<dbReference type="SMART" id="SM00098">
    <property type="entry name" value="alkPPc"/>
    <property type="match status" value="1"/>
</dbReference>
<proteinExistence type="inferred from homology"/>
<name>A0A841L3L5_9SPHN</name>
<evidence type="ECO:0000256" key="5">
    <source>
        <dbReference type="SAM" id="MobiDB-lite"/>
    </source>
</evidence>
<dbReference type="PANTHER" id="PTHR11596:SF5">
    <property type="entry name" value="ALKALINE PHOSPHATASE"/>
    <property type="match status" value="1"/>
</dbReference>
<dbReference type="RefSeq" id="WP_184198003.1">
    <property type="nucleotide sequence ID" value="NZ_JACIIV010000010.1"/>
</dbReference>
<comment type="similarity">
    <text evidence="4">Belongs to the alkaline phosphatase family.</text>
</comment>
<keyword evidence="6" id="KW-0732">Signal</keyword>
<keyword evidence="7" id="KW-0378">Hydrolase</keyword>
<dbReference type="EC" id="3.1.3.1" evidence="7"/>
<feature type="signal peptide" evidence="6">
    <location>
        <begin position="1"/>
        <end position="18"/>
    </location>
</feature>
<reference evidence="7 8" key="1">
    <citation type="submission" date="2020-08" db="EMBL/GenBank/DDBJ databases">
        <title>Genomic Encyclopedia of Type Strains, Phase IV (KMG-IV): sequencing the most valuable type-strain genomes for metagenomic binning, comparative biology and taxonomic classification.</title>
        <authorList>
            <person name="Goeker M."/>
        </authorList>
    </citation>
    <scope>NUCLEOTIDE SEQUENCE [LARGE SCALE GENOMIC DNA]</scope>
    <source>
        <strain evidence="7 8">DSM 102189</strain>
    </source>
</reference>
<evidence type="ECO:0000256" key="1">
    <source>
        <dbReference type="ARBA" id="ARBA00022553"/>
    </source>
</evidence>
<feature type="active site" description="Phosphoserine intermediate" evidence="2">
    <location>
        <position position="115"/>
    </location>
</feature>
<feature type="binding site" evidence="3">
    <location>
        <position position="177"/>
    </location>
    <ligand>
        <name>Mg(2+)</name>
        <dbReference type="ChEBI" id="CHEBI:18420"/>
    </ligand>
</feature>
<evidence type="ECO:0000313" key="7">
    <source>
        <dbReference type="EMBL" id="MBB6227429.1"/>
    </source>
</evidence>
<gene>
    <name evidence="7" type="ORF">FHS79_001595</name>
</gene>
<dbReference type="PANTHER" id="PTHR11596">
    <property type="entry name" value="ALKALINE PHOSPHATASE"/>
    <property type="match status" value="1"/>
</dbReference>
<evidence type="ECO:0000256" key="3">
    <source>
        <dbReference type="PIRSR" id="PIRSR601952-2"/>
    </source>
</evidence>
<organism evidence="7 8">
    <name type="scientific">Polymorphobacter multimanifer</name>
    <dbReference type="NCBI Taxonomy" id="1070431"/>
    <lineage>
        <taxon>Bacteria</taxon>
        <taxon>Pseudomonadati</taxon>
        <taxon>Pseudomonadota</taxon>
        <taxon>Alphaproteobacteria</taxon>
        <taxon>Sphingomonadales</taxon>
        <taxon>Sphingosinicellaceae</taxon>
        <taxon>Polymorphobacter</taxon>
    </lineage>
</organism>
<keyword evidence="1" id="KW-0597">Phosphoprotein</keyword>
<comment type="caution">
    <text evidence="7">The sequence shown here is derived from an EMBL/GenBank/DDBJ whole genome shotgun (WGS) entry which is preliminary data.</text>
</comment>
<feature type="binding site" evidence="3">
    <location>
        <position position="60"/>
    </location>
    <ligand>
        <name>Zn(2+)</name>
        <dbReference type="ChEBI" id="CHEBI:29105"/>
        <label>2</label>
    </ligand>
</feature>
<dbReference type="EMBL" id="JACIIV010000010">
    <property type="protein sequence ID" value="MBB6227429.1"/>
    <property type="molecule type" value="Genomic_DNA"/>
</dbReference>
<dbReference type="AlphaFoldDB" id="A0A841L3L5"/>
<dbReference type="GO" id="GO:0046872">
    <property type="term" value="F:metal ion binding"/>
    <property type="evidence" value="ECO:0007669"/>
    <property type="project" value="UniProtKB-KW"/>
</dbReference>
<dbReference type="Proteomes" id="UP000538147">
    <property type="component" value="Unassembled WGS sequence"/>
</dbReference>
<keyword evidence="8" id="KW-1185">Reference proteome</keyword>
<dbReference type="CDD" id="cd16012">
    <property type="entry name" value="ALP"/>
    <property type="match status" value="1"/>
</dbReference>
<feature type="binding site" evidence="3">
    <location>
        <position position="325"/>
    </location>
    <ligand>
        <name>Mg(2+)</name>
        <dbReference type="ChEBI" id="CHEBI:18420"/>
    </ligand>
</feature>
<evidence type="ECO:0000256" key="6">
    <source>
        <dbReference type="SAM" id="SignalP"/>
    </source>
</evidence>
<feature type="binding site" evidence="3">
    <location>
        <position position="372"/>
    </location>
    <ligand>
        <name>Zn(2+)</name>
        <dbReference type="ChEBI" id="CHEBI:29105"/>
        <label>2</label>
    </ligand>
</feature>
<keyword evidence="3" id="KW-0862">Zinc</keyword>
<dbReference type="PRINTS" id="PR00113">
    <property type="entry name" value="ALKPHPHTASE"/>
</dbReference>
<keyword evidence="3" id="KW-0460">Magnesium</keyword>
<feature type="chain" id="PRO_5032523446" evidence="6">
    <location>
        <begin position="19"/>
        <end position="494"/>
    </location>
</feature>
<evidence type="ECO:0000256" key="2">
    <source>
        <dbReference type="PIRSR" id="PIRSR601952-1"/>
    </source>
</evidence>
<dbReference type="Pfam" id="PF00245">
    <property type="entry name" value="Alk_phosphatase"/>
    <property type="match status" value="1"/>
</dbReference>
<feature type="binding site" evidence="3">
    <location>
        <position position="330"/>
    </location>
    <ligand>
        <name>Zn(2+)</name>
        <dbReference type="ChEBI" id="CHEBI:29105"/>
        <label>2</label>
    </ligand>
</feature>
<dbReference type="GO" id="GO:0004035">
    <property type="term" value="F:alkaline phosphatase activity"/>
    <property type="evidence" value="ECO:0007669"/>
    <property type="project" value="UniProtKB-EC"/>
</dbReference>
<dbReference type="SUPFAM" id="SSF53649">
    <property type="entry name" value="Alkaline phosphatase-like"/>
    <property type="match status" value="1"/>
</dbReference>
<feature type="binding site" evidence="3">
    <location>
        <position position="175"/>
    </location>
    <ligand>
        <name>Mg(2+)</name>
        <dbReference type="ChEBI" id="CHEBI:18420"/>
    </ligand>
</feature>
<feature type="binding site" evidence="3">
    <location>
        <position position="457"/>
    </location>
    <ligand>
        <name>Zn(2+)</name>
        <dbReference type="ChEBI" id="CHEBI:29105"/>
        <label>2</label>
    </ligand>
</feature>
<sequence length="494" mass="52553">MRAIFMGLALLVSTDVSAQVLDTPARGDDYWAMGRAVVQSRLKVVHRPQKAKNVVLLIGDGMGVATVAAARIFAAQYPDDGTARRTGEENVLSFETLPHLALVKTYNTNAQVSDSAGTASAINTGIKTRIGYINFAANQTADDCGKPASWPRTFAEIAKGQGMAVGIVSTTRITHATPAAVFSHVPNRNWEGADRSFPTAERGKGCKDIATQLVEFAPGGGLDVVLGGGTNQFLPEAAGGRRDDGKDLIAAWKTRFPAGRFVGDAGGFRALDPTASGPVLGLFNKDHLTFEVDRDKAKEPSLSEMAAFALKKLVASKKGYYLMIEGGRIDHAHHASNPYRALSETQQFARAVETVLKSVDLDDTLVLVTADHSHTLSFAGYPERGNDILGYIKSSRDGEGGGPTSPEGYALDDRGQPMTTLTYANGPFVAPPLSRQLPPNDPNYLASKTYGTSGESHGGDDVALYATGPRAHLVGGVIEQNVIFHVMAEALGWR</sequence>
<evidence type="ECO:0000313" key="8">
    <source>
        <dbReference type="Proteomes" id="UP000538147"/>
    </source>
</evidence>
<keyword evidence="3" id="KW-0479">Metal-binding</keyword>
<comment type="cofactor">
    <cofactor evidence="3">
        <name>Mg(2+)</name>
        <dbReference type="ChEBI" id="CHEBI:18420"/>
    </cofactor>
    <text evidence="3">Binds 1 Mg(2+) ion.</text>
</comment>
<evidence type="ECO:0000256" key="4">
    <source>
        <dbReference type="RuleBase" id="RU003946"/>
    </source>
</evidence>